<evidence type="ECO:0000313" key="11">
    <source>
        <dbReference type="EMBL" id="OGZ68650.1"/>
    </source>
</evidence>
<reference evidence="11 12" key="1">
    <citation type="journal article" date="2016" name="Nat. Commun.">
        <title>Thousands of microbial genomes shed light on interconnected biogeochemical processes in an aquifer system.</title>
        <authorList>
            <person name="Anantharaman K."/>
            <person name="Brown C.T."/>
            <person name="Hug L.A."/>
            <person name="Sharon I."/>
            <person name="Castelle C.J."/>
            <person name="Probst A.J."/>
            <person name="Thomas B.C."/>
            <person name="Singh A."/>
            <person name="Wilkins M.J."/>
            <person name="Karaoz U."/>
            <person name="Brodie E.L."/>
            <person name="Williams K.H."/>
            <person name="Hubbard S.S."/>
            <person name="Banfield J.F."/>
        </authorList>
    </citation>
    <scope>NUCLEOTIDE SEQUENCE [LARGE SCALE GENOMIC DNA]</scope>
</reference>
<dbReference type="InterPro" id="IPR003918">
    <property type="entry name" value="NADH_UbQ_OxRdtase"/>
</dbReference>
<feature type="domain" description="NADH:quinone oxidoreductase/Mrp antiporter transmembrane" evidence="9">
    <location>
        <begin position="137"/>
        <end position="424"/>
    </location>
</feature>
<feature type="transmembrane region" description="Helical" evidence="8">
    <location>
        <begin position="6"/>
        <end position="28"/>
    </location>
</feature>
<keyword evidence="4 8" id="KW-1133">Transmembrane helix</keyword>
<dbReference type="Pfam" id="PF00361">
    <property type="entry name" value="Proton_antipo_M"/>
    <property type="match status" value="1"/>
</dbReference>
<dbReference type="PRINTS" id="PR01437">
    <property type="entry name" value="NUOXDRDTASE4"/>
</dbReference>
<sequence length="684" mass="75403">MIDVIISQIIFIASLLCFTVGGIGALLLRKNDAIANIWSNFFAILASLFGLSFAALAVMSGGDTSFSIGAFSLPFFSLSFHIDQLSAFFIFIISLISLFCSVYAIGYVKHFYKKYDIGVLGFFYNMFILGMLLVASSSNWLFFLVAWEIMSIASYFLVIYDRHDQNNVRAGFLYLIMTHVGTAFIILAALLLYKFTGSFDFASIQSASLLIPAPIKNIIFIFAIIGFGTKSGIIPFHIWLPDAHPAAPSHVSALMSGVMIKTGIYMMIRIFLYMIWPVPVWWGLALLVLGSVSSLLGVLYALTEHDIKRLLAYHSIENIGIILLGLGSALTFLSLGMPSLALLGFTAALFHTLNHAIFKSLLFLGAGSVISQTHTRNMEEYGGLIKYMPYTALFFLIGSMAISALPPFNGFFSEWLTFQSLFAGITLLSFYEKWIFILASGSLAFTGGLALACFVKAFGATFLARPRSSHVSHAKESSLSLRIGMASLALLCLLLGIGSGVMTVVLEGVGKNMAVFKNAASVVSLSGQHIVVGKNFASVSLPLLALFFMVTGGLVIYITKFIINKHQKVENNITWDCGTDLTERMEITATGFSRSIILIFRGILRPSIQHDIQYHDAQSRYLPKSRTVILKVHDVYRYYFYQPLHLAVNAVSSRVKNIQSGNTNAYILYIFIALIITLLSVLWK</sequence>
<dbReference type="GO" id="GO:0016491">
    <property type="term" value="F:oxidoreductase activity"/>
    <property type="evidence" value="ECO:0007669"/>
    <property type="project" value="UniProtKB-KW"/>
</dbReference>
<evidence type="ECO:0000256" key="3">
    <source>
        <dbReference type="ARBA" id="ARBA00022692"/>
    </source>
</evidence>
<keyword evidence="6 8" id="KW-0472">Membrane</keyword>
<feature type="transmembrane region" description="Helical" evidence="8">
    <location>
        <begin position="483"/>
        <end position="506"/>
    </location>
</feature>
<dbReference type="InterPro" id="IPR052175">
    <property type="entry name" value="ComplexI-like_HydComp"/>
</dbReference>
<protein>
    <recommendedName>
        <fullName evidence="13">Hydrogenase 4 subunit B</fullName>
    </recommendedName>
</protein>
<dbReference type="Proteomes" id="UP000178820">
    <property type="component" value="Unassembled WGS sequence"/>
</dbReference>
<evidence type="ECO:0008006" key="13">
    <source>
        <dbReference type="Google" id="ProtNLM"/>
    </source>
</evidence>
<dbReference type="EMBL" id="MHOT01000019">
    <property type="protein sequence ID" value="OGZ68650.1"/>
    <property type="molecule type" value="Genomic_DNA"/>
</dbReference>
<dbReference type="GO" id="GO:0042773">
    <property type="term" value="P:ATP synthesis coupled electron transport"/>
    <property type="evidence" value="ECO:0007669"/>
    <property type="project" value="InterPro"/>
</dbReference>
<evidence type="ECO:0000259" key="10">
    <source>
        <dbReference type="Pfam" id="PF00662"/>
    </source>
</evidence>
<feature type="transmembrane region" description="Helical" evidence="8">
    <location>
        <begin position="117"/>
        <end position="134"/>
    </location>
</feature>
<keyword evidence="2" id="KW-1003">Cell membrane</keyword>
<feature type="transmembrane region" description="Helical" evidence="8">
    <location>
        <begin position="172"/>
        <end position="193"/>
    </location>
</feature>
<dbReference type="GO" id="GO:0008137">
    <property type="term" value="F:NADH dehydrogenase (ubiquinone) activity"/>
    <property type="evidence" value="ECO:0007669"/>
    <property type="project" value="InterPro"/>
</dbReference>
<evidence type="ECO:0000256" key="4">
    <source>
        <dbReference type="ARBA" id="ARBA00022989"/>
    </source>
</evidence>
<evidence type="ECO:0000256" key="8">
    <source>
        <dbReference type="SAM" id="Phobius"/>
    </source>
</evidence>
<feature type="transmembrane region" description="Helical" evidence="8">
    <location>
        <begin position="281"/>
        <end position="302"/>
    </location>
</feature>
<accession>A0A1G2I2J6</accession>
<keyword evidence="5" id="KW-0560">Oxidoreductase</keyword>
<feature type="transmembrane region" description="Helical" evidence="8">
    <location>
        <begin position="518"/>
        <end position="537"/>
    </location>
</feature>
<organism evidence="11 12">
    <name type="scientific">Candidatus Staskawiczbacteria bacterium RIFCSPHIGHO2_02_FULL_42_22</name>
    <dbReference type="NCBI Taxonomy" id="1802207"/>
    <lineage>
        <taxon>Bacteria</taxon>
        <taxon>Candidatus Staskawicziibacteriota</taxon>
    </lineage>
</organism>
<evidence type="ECO:0000256" key="5">
    <source>
        <dbReference type="ARBA" id="ARBA00023002"/>
    </source>
</evidence>
<evidence type="ECO:0000256" key="2">
    <source>
        <dbReference type="ARBA" id="ARBA00022475"/>
    </source>
</evidence>
<evidence type="ECO:0000256" key="7">
    <source>
        <dbReference type="RuleBase" id="RU000320"/>
    </source>
</evidence>
<feature type="transmembrane region" description="Helical" evidence="8">
    <location>
        <begin position="82"/>
        <end position="105"/>
    </location>
</feature>
<dbReference type="PANTHER" id="PTHR42682:SF3">
    <property type="entry name" value="FORMATE HYDROGENLYASE SUBUNIT 3-RELATED"/>
    <property type="match status" value="1"/>
</dbReference>
<comment type="caution">
    <text evidence="11">The sequence shown here is derived from an EMBL/GenBank/DDBJ whole genome shotgun (WGS) entry which is preliminary data.</text>
</comment>
<name>A0A1G2I2J6_9BACT</name>
<dbReference type="InterPro" id="IPR001750">
    <property type="entry name" value="ND/Mrp_TM"/>
</dbReference>
<proteinExistence type="predicted"/>
<dbReference type="GO" id="GO:0005886">
    <property type="term" value="C:plasma membrane"/>
    <property type="evidence" value="ECO:0007669"/>
    <property type="project" value="UniProtKB-SubCell"/>
</dbReference>
<feature type="transmembrane region" description="Helical" evidence="8">
    <location>
        <begin position="140"/>
        <end position="160"/>
    </location>
</feature>
<evidence type="ECO:0000256" key="6">
    <source>
        <dbReference type="ARBA" id="ARBA00023136"/>
    </source>
</evidence>
<dbReference type="AlphaFoldDB" id="A0A1G2I2J6"/>
<evidence type="ECO:0000256" key="1">
    <source>
        <dbReference type="ARBA" id="ARBA00004651"/>
    </source>
</evidence>
<comment type="subcellular location">
    <subcellularLocation>
        <location evidence="1">Cell membrane</location>
        <topology evidence="1">Multi-pass membrane protein</topology>
    </subcellularLocation>
    <subcellularLocation>
        <location evidence="7">Membrane</location>
        <topology evidence="7">Multi-pass membrane protein</topology>
    </subcellularLocation>
</comment>
<feature type="transmembrane region" description="Helical" evidence="8">
    <location>
        <begin position="356"/>
        <end position="375"/>
    </location>
</feature>
<dbReference type="PANTHER" id="PTHR42682">
    <property type="entry name" value="HYDROGENASE-4 COMPONENT F"/>
    <property type="match status" value="1"/>
</dbReference>
<dbReference type="STRING" id="1802207.A3D44_04005"/>
<evidence type="ECO:0000259" key="9">
    <source>
        <dbReference type="Pfam" id="PF00361"/>
    </source>
</evidence>
<feature type="transmembrane region" description="Helical" evidence="8">
    <location>
        <begin position="666"/>
        <end position="683"/>
    </location>
</feature>
<feature type="transmembrane region" description="Helical" evidence="8">
    <location>
        <begin position="387"/>
        <end position="405"/>
    </location>
</feature>
<evidence type="ECO:0000313" key="12">
    <source>
        <dbReference type="Proteomes" id="UP000178820"/>
    </source>
</evidence>
<feature type="transmembrane region" description="Helical" evidence="8">
    <location>
        <begin position="40"/>
        <end position="62"/>
    </location>
</feature>
<feature type="transmembrane region" description="Helical" evidence="8">
    <location>
        <begin position="252"/>
        <end position="275"/>
    </location>
</feature>
<feature type="transmembrane region" description="Helical" evidence="8">
    <location>
        <begin position="218"/>
        <end position="240"/>
    </location>
</feature>
<keyword evidence="3 7" id="KW-0812">Transmembrane</keyword>
<feature type="transmembrane region" description="Helical" evidence="8">
    <location>
        <begin position="543"/>
        <end position="563"/>
    </location>
</feature>
<feature type="domain" description="NADH-Ubiquinone oxidoreductase (complex I) chain 5 N-terminal" evidence="10">
    <location>
        <begin position="76"/>
        <end position="110"/>
    </location>
</feature>
<feature type="transmembrane region" description="Helical" evidence="8">
    <location>
        <begin position="443"/>
        <end position="463"/>
    </location>
</feature>
<dbReference type="InterPro" id="IPR001516">
    <property type="entry name" value="Proton_antipo_N"/>
</dbReference>
<feature type="transmembrane region" description="Helical" evidence="8">
    <location>
        <begin position="411"/>
        <end position="431"/>
    </location>
</feature>
<dbReference type="Pfam" id="PF00662">
    <property type="entry name" value="Proton_antipo_N"/>
    <property type="match status" value="1"/>
</dbReference>
<gene>
    <name evidence="11" type="ORF">A3D44_04005</name>
</gene>